<protein>
    <submittedName>
        <fullName evidence="3">M24 family metallopeptidase</fullName>
    </submittedName>
</protein>
<dbReference type="EMBL" id="JBHSBV010000003">
    <property type="protein sequence ID" value="MFC4201033.1"/>
    <property type="molecule type" value="Genomic_DNA"/>
</dbReference>
<sequence>MKNIDFRARRQAVARQAREQGFDAYLGTRQGSLHYLSGAFMPWRGAVLVTASGECEFIYWAMDASRVRAEGHDMELHEFEFSDFPSLIQQRLAKHGLSAGRIGLDLAHPGAAQVAPGMLTAAEYFELKEHMPQARLENGVDIIDEVMLIKDAAEIERLRHAAQVSDYGFEQGRQQVRPGVTENHVAGAIEQAIRDKGSIWSWAVTGGTEVGSGPRTGFLRGVTQQASDRPIGNNEFVILDLHPMLDLYLADTALPLFLGKPTAEQEKLIACWEETVDTMLASLTPGRAIAECAAMGVKVFEKHGLAEYGLPLFGHGLGTCARTRPFINLRSRDEVRAGMVVALGTHLYRPQLGGMRLEYPVLVTEHGSEPLVSTPAKVHRLA</sequence>
<evidence type="ECO:0000259" key="2">
    <source>
        <dbReference type="Pfam" id="PF01321"/>
    </source>
</evidence>
<evidence type="ECO:0000259" key="1">
    <source>
        <dbReference type="Pfam" id="PF00557"/>
    </source>
</evidence>
<dbReference type="Proteomes" id="UP001595848">
    <property type="component" value="Unassembled WGS sequence"/>
</dbReference>
<evidence type="ECO:0000313" key="3">
    <source>
        <dbReference type="EMBL" id="MFC4201033.1"/>
    </source>
</evidence>
<dbReference type="Pfam" id="PF01321">
    <property type="entry name" value="Creatinase_N"/>
    <property type="match status" value="1"/>
</dbReference>
<dbReference type="PANTHER" id="PTHR46112:SF2">
    <property type="entry name" value="XAA-PRO AMINOPEPTIDASE P-RELATED"/>
    <property type="match status" value="1"/>
</dbReference>
<feature type="domain" description="Peptidase M24" evidence="1">
    <location>
        <begin position="156"/>
        <end position="365"/>
    </location>
</feature>
<dbReference type="PANTHER" id="PTHR46112">
    <property type="entry name" value="AMINOPEPTIDASE"/>
    <property type="match status" value="1"/>
</dbReference>
<dbReference type="InterPro" id="IPR000587">
    <property type="entry name" value="Creatinase_N"/>
</dbReference>
<dbReference type="InterPro" id="IPR000994">
    <property type="entry name" value="Pept_M24"/>
</dbReference>
<dbReference type="CDD" id="cd01066">
    <property type="entry name" value="APP_MetAP"/>
    <property type="match status" value="1"/>
</dbReference>
<comment type="caution">
    <text evidence="3">The sequence shown here is derived from an EMBL/GenBank/DDBJ whole genome shotgun (WGS) entry which is preliminary data.</text>
</comment>
<dbReference type="InterPro" id="IPR050659">
    <property type="entry name" value="Peptidase_M24B"/>
</dbReference>
<organism evidence="3 4">
    <name type="scientific">Candidimonas humi</name>
    <dbReference type="NCBI Taxonomy" id="683355"/>
    <lineage>
        <taxon>Bacteria</taxon>
        <taxon>Pseudomonadati</taxon>
        <taxon>Pseudomonadota</taxon>
        <taxon>Betaproteobacteria</taxon>
        <taxon>Burkholderiales</taxon>
        <taxon>Alcaligenaceae</taxon>
        <taxon>Candidimonas</taxon>
    </lineage>
</organism>
<dbReference type="RefSeq" id="WP_217963621.1">
    <property type="nucleotide sequence ID" value="NZ_JAHTBN010000002.1"/>
</dbReference>
<name>A0ABV8NYZ8_9BURK</name>
<accession>A0ABV8NYZ8</accession>
<dbReference type="Pfam" id="PF00557">
    <property type="entry name" value="Peptidase_M24"/>
    <property type="match status" value="1"/>
</dbReference>
<reference evidence="4" key="1">
    <citation type="journal article" date="2019" name="Int. J. Syst. Evol. Microbiol.">
        <title>The Global Catalogue of Microorganisms (GCM) 10K type strain sequencing project: providing services to taxonomists for standard genome sequencing and annotation.</title>
        <authorList>
            <consortium name="The Broad Institute Genomics Platform"/>
            <consortium name="The Broad Institute Genome Sequencing Center for Infectious Disease"/>
            <person name="Wu L."/>
            <person name="Ma J."/>
        </authorList>
    </citation>
    <scope>NUCLEOTIDE SEQUENCE [LARGE SCALE GENOMIC DNA]</scope>
    <source>
        <strain evidence="4">LMG 24813</strain>
    </source>
</reference>
<evidence type="ECO:0000313" key="4">
    <source>
        <dbReference type="Proteomes" id="UP001595848"/>
    </source>
</evidence>
<feature type="domain" description="Creatinase N-terminal" evidence="2">
    <location>
        <begin position="9"/>
        <end position="145"/>
    </location>
</feature>
<gene>
    <name evidence="3" type="ORF">ACFOY1_08710</name>
</gene>
<proteinExistence type="predicted"/>
<keyword evidence="4" id="KW-1185">Reference proteome</keyword>